<evidence type="ECO:0000313" key="2">
    <source>
        <dbReference type="Proteomes" id="UP000236173"/>
    </source>
</evidence>
<name>A0A2H5XEM1_9BACT</name>
<organism evidence="1 2">
    <name type="scientific">Candidatus Fervidibacter japonicus</name>
    <dbReference type="NCBI Taxonomy" id="2035412"/>
    <lineage>
        <taxon>Bacteria</taxon>
        <taxon>Candidatus Fervidibacterota</taxon>
        <taxon>Candidatus Fervidibacter</taxon>
    </lineage>
</organism>
<reference evidence="2" key="1">
    <citation type="submission" date="2017-09" db="EMBL/GenBank/DDBJ databases">
        <title>Metaegenomics of thermophilic ammonia-oxidizing enrichment culture.</title>
        <authorList>
            <person name="Kato S."/>
            <person name="Suzuki K."/>
        </authorList>
    </citation>
    <scope>NUCLEOTIDE SEQUENCE [LARGE SCALE GENOMIC DNA]</scope>
</reference>
<dbReference type="EMBL" id="BEHT01000033">
    <property type="protein sequence ID" value="GBC99633.1"/>
    <property type="molecule type" value="Genomic_DNA"/>
</dbReference>
<protein>
    <submittedName>
        <fullName evidence="1">Uncharacterized protein</fullName>
    </submittedName>
</protein>
<dbReference type="AlphaFoldDB" id="A0A2H5XEM1"/>
<comment type="caution">
    <text evidence="1">The sequence shown here is derived from an EMBL/GenBank/DDBJ whole genome shotgun (WGS) entry which is preliminary data.</text>
</comment>
<sequence length="100" mass="10470">MRRLADRVLVLDNGNLVAVGTPQELADALQTRVTLKLFVAEPHRAAAAVVLRQHGFAPSLNGSALCVPVPCDRKVEPLCLLAQAGIAVTDFELGEGSGVA</sequence>
<proteinExistence type="predicted"/>
<evidence type="ECO:0000313" key="1">
    <source>
        <dbReference type="EMBL" id="GBC99633.1"/>
    </source>
</evidence>
<dbReference type="Proteomes" id="UP000236173">
    <property type="component" value="Unassembled WGS sequence"/>
</dbReference>
<accession>A0A2H5XEM1</accession>
<gene>
    <name evidence="1" type="ORF">HRbin17_02162</name>
</gene>